<protein>
    <submittedName>
        <fullName evidence="1">Glycosyltransferase</fullName>
    </submittedName>
</protein>
<dbReference type="SUPFAM" id="SSF53756">
    <property type="entry name" value="UDP-Glycosyltransferase/glycogen phosphorylase"/>
    <property type="match status" value="1"/>
</dbReference>
<organism evidence="1 2">
    <name type="scientific">Pontibacter cellulosilyticus</name>
    <dbReference type="NCBI Taxonomy" id="1720253"/>
    <lineage>
        <taxon>Bacteria</taxon>
        <taxon>Pseudomonadati</taxon>
        <taxon>Bacteroidota</taxon>
        <taxon>Cytophagia</taxon>
        <taxon>Cytophagales</taxon>
        <taxon>Hymenobacteraceae</taxon>
        <taxon>Pontibacter</taxon>
    </lineage>
</organism>
<gene>
    <name evidence="1" type="ORF">H8S84_04745</name>
</gene>
<dbReference type="Proteomes" id="UP000603640">
    <property type="component" value="Unassembled WGS sequence"/>
</dbReference>
<proteinExistence type="predicted"/>
<evidence type="ECO:0000313" key="2">
    <source>
        <dbReference type="Proteomes" id="UP000603640"/>
    </source>
</evidence>
<accession>A0A923N5J3</accession>
<reference evidence="1" key="1">
    <citation type="submission" date="2020-08" db="EMBL/GenBank/DDBJ databases">
        <title>Pontibacter sp. SD6 16S ribosomal RNA gene Genome sequencing and assembly.</title>
        <authorList>
            <person name="Kang M."/>
        </authorList>
    </citation>
    <scope>NUCLEOTIDE SEQUENCE</scope>
    <source>
        <strain evidence="1">SD6</strain>
    </source>
</reference>
<sequence>MLKYADVVLSISANDRAHFQKYGRSVYVPAFSPDIKFPVNQTEVGYGILYHGNLSVSENIKAVLYLLDNVFSKIDLPVTIAGKKPADKILKKAAKLPNVKVVANPSEPEMLELVSKAQINILITFQSTGIKLKLLTALQYGKHCIVNNEMIEKTGLSNTCCIANTPNEIITAIYKLHSLPFGAAECKERQRVLSNLYSNTKSAKTILELL</sequence>
<dbReference type="Pfam" id="PF13692">
    <property type="entry name" value="Glyco_trans_1_4"/>
    <property type="match status" value="1"/>
</dbReference>
<name>A0A923N5J3_9BACT</name>
<comment type="caution">
    <text evidence="1">The sequence shown here is derived from an EMBL/GenBank/DDBJ whole genome shotgun (WGS) entry which is preliminary data.</text>
</comment>
<dbReference type="EMBL" id="JACRVF010000001">
    <property type="protein sequence ID" value="MBC5992142.1"/>
    <property type="molecule type" value="Genomic_DNA"/>
</dbReference>
<dbReference type="RefSeq" id="WP_187066099.1">
    <property type="nucleotide sequence ID" value="NZ_JACRVF010000001.1"/>
</dbReference>
<dbReference type="AlphaFoldDB" id="A0A923N5J3"/>
<keyword evidence="2" id="KW-1185">Reference proteome</keyword>
<evidence type="ECO:0000313" key="1">
    <source>
        <dbReference type="EMBL" id="MBC5992142.1"/>
    </source>
</evidence>
<dbReference type="Gene3D" id="3.40.50.2000">
    <property type="entry name" value="Glycogen Phosphorylase B"/>
    <property type="match status" value="1"/>
</dbReference>